<evidence type="ECO:0000256" key="1">
    <source>
        <dbReference type="SAM" id="MobiDB-lite"/>
    </source>
</evidence>
<name>A0A699IAA3_TANCI</name>
<dbReference type="EMBL" id="BKCJ010266244">
    <property type="protein sequence ID" value="GEZ33110.1"/>
    <property type="molecule type" value="Genomic_DNA"/>
</dbReference>
<reference evidence="2" key="1">
    <citation type="journal article" date="2019" name="Sci. Rep.">
        <title>Draft genome of Tanacetum cinerariifolium, the natural source of mosquito coil.</title>
        <authorList>
            <person name="Yamashiro T."/>
            <person name="Shiraishi A."/>
            <person name="Satake H."/>
            <person name="Nakayama K."/>
        </authorList>
    </citation>
    <scope>NUCLEOTIDE SEQUENCE</scope>
</reference>
<protein>
    <submittedName>
        <fullName evidence="2">Uncharacterized protein</fullName>
    </submittedName>
</protein>
<organism evidence="2">
    <name type="scientific">Tanacetum cinerariifolium</name>
    <name type="common">Dalmatian daisy</name>
    <name type="synonym">Chrysanthemum cinerariifolium</name>
    <dbReference type="NCBI Taxonomy" id="118510"/>
    <lineage>
        <taxon>Eukaryota</taxon>
        <taxon>Viridiplantae</taxon>
        <taxon>Streptophyta</taxon>
        <taxon>Embryophyta</taxon>
        <taxon>Tracheophyta</taxon>
        <taxon>Spermatophyta</taxon>
        <taxon>Magnoliopsida</taxon>
        <taxon>eudicotyledons</taxon>
        <taxon>Gunneridae</taxon>
        <taxon>Pentapetalae</taxon>
        <taxon>asterids</taxon>
        <taxon>campanulids</taxon>
        <taxon>Asterales</taxon>
        <taxon>Asteraceae</taxon>
        <taxon>Asteroideae</taxon>
        <taxon>Anthemideae</taxon>
        <taxon>Anthemidinae</taxon>
        <taxon>Tanacetum</taxon>
    </lineage>
</organism>
<proteinExistence type="predicted"/>
<dbReference type="AlphaFoldDB" id="A0A699IAA3"/>
<sequence length="157" mass="18218">SASEEDNDLEQAQRDKDMKKSITLIAKKPKRAKDYSYYNEKMMLCKQEEKGVPLCADQSDWLHDTGDEPDEQELEAYYLYMTKIQEVLDVSDDNSEPTYDAKPLEKVQSKDDYNVFANDRHHSEQLESINDTYVVEPIDSLVIPDSSNMCNNEFDDD</sequence>
<feature type="non-terminal residue" evidence="2">
    <location>
        <position position="1"/>
    </location>
</feature>
<gene>
    <name evidence="2" type="ORF">Tci_505083</name>
</gene>
<evidence type="ECO:0000313" key="2">
    <source>
        <dbReference type="EMBL" id="GEZ33110.1"/>
    </source>
</evidence>
<comment type="caution">
    <text evidence="2">The sequence shown here is derived from an EMBL/GenBank/DDBJ whole genome shotgun (WGS) entry which is preliminary data.</text>
</comment>
<feature type="region of interest" description="Disordered" evidence="1">
    <location>
        <begin position="1"/>
        <end position="21"/>
    </location>
</feature>
<feature type="compositionally biased region" description="Basic and acidic residues" evidence="1">
    <location>
        <begin position="11"/>
        <end position="20"/>
    </location>
</feature>
<accession>A0A699IAA3</accession>